<gene>
    <name evidence="2" type="ORF">DV515_00016056</name>
</gene>
<sequence length="121" mass="12975">MSSAGRGGGRAGFGAEPDQEDPVPEPGGRKGKGDRLGLCLWPREGGGEGQGCSIHFDPSSLHLGYAELPPRCRAAAPTPPHRRLVAPNSLHAKIRLRAYLRAGAVTGRRIVRMARMNLPRY</sequence>
<evidence type="ECO:0000256" key="1">
    <source>
        <dbReference type="SAM" id="MobiDB-lite"/>
    </source>
</evidence>
<proteinExistence type="predicted"/>
<protein>
    <submittedName>
        <fullName evidence="2">Uncharacterized protein</fullName>
    </submittedName>
</protein>
<feature type="non-terminal residue" evidence="2">
    <location>
        <position position="121"/>
    </location>
</feature>
<feature type="region of interest" description="Disordered" evidence="1">
    <location>
        <begin position="1"/>
        <end position="36"/>
    </location>
</feature>
<keyword evidence="3" id="KW-1185">Reference proteome</keyword>
<accession>A0A3L8RTS6</accession>
<feature type="compositionally biased region" description="Gly residues" evidence="1">
    <location>
        <begin position="1"/>
        <end position="12"/>
    </location>
</feature>
<dbReference type="AlphaFoldDB" id="A0A3L8RTS6"/>
<dbReference type="EMBL" id="QUSF01000248">
    <property type="protein sequence ID" value="RLV85351.1"/>
    <property type="molecule type" value="Genomic_DNA"/>
</dbReference>
<comment type="caution">
    <text evidence="2">The sequence shown here is derived from an EMBL/GenBank/DDBJ whole genome shotgun (WGS) entry which is preliminary data.</text>
</comment>
<organism evidence="2 3">
    <name type="scientific">Chloebia gouldiae</name>
    <name type="common">Gouldian finch</name>
    <name type="synonym">Erythrura gouldiae</name>
    <dbReference type="NCBI Taxonomy" id="44316"/>
    <lineage>
        <taxon>Eukaryota</taxon>
        <taxon>Metazoa</taxon>
        <taxon>Chordata</taxon>
        <taxon>Craniata</taxon>
        <taxon>Vertebrata</taxon>
        <taxon>Euteleostomi</taxon>
        <taxon>Archelosauria</taxon>
        <taxon>Archosauria</taxon>
        <taxon>Dinosauria</taxon>
        <taxon>Saurischia</taxon>
        <taxon>Theropoda</taxon>
        <taxon>Coelurosauria</taxon>
        <taxon>Aves</taxon>
        <taxon>Neognathae</taxon>
        <taxon>Neoaves</taxon>
        <taxon>Telluraves</taxon>
        <taxon>Australaves</taxon>
        <taxon>Passeriformes</taxon>
        <taxon>Passeroidea</taxon>
        <taxon>Passeridae</taxon>
        <taxon>Chloebia</taxon>
    </lineage>
</organism>
<evidence type="ECO:0000313" key="2">
    <source>
        <dbReference type="EMBL" id="RLV85351.1"/>
    </source>
</evidence>
<dbReference type="Proteomes" id="UP000276834">
    <property type="component" value="Unassembled WGS sequence"/>
</dbReference>
<name>A0A3L8RTS6_CHLGU</name>
<evidence type="ECO:0000313" key="3">
    <source>
        <dbReference type="Proteomes" id="UP000276834"/>
    </source>
</evidence>
<reference evidence="2 3" key="1">
    <citation type="journal article" date="2018" name="Proc. R. Soc. B">
        <title>A non-coding region near Follistatin controls head colour polymorphism in the Gouldian finch.</title>
        <authorList>
            <person name="Toomey M.B."/>
            <person name="Marques C.I."/>
            <person name="Andrade P."/>
            <person name="Araujo P.M."/>
            <person name="Sabatino S."/>
            <person name="Gazda M.A."/>
            <person name="Afonso S."/>
            <person name="Lopes R.J."/>
            <person name="Corbo J.C."/>
            <person name="Carneiro M."/>
        </authorList>
    </citation>
    <scope>NUCLEOTIDE SEQUENCE [LARGE SCALE GENOMIC DNA]</scope>
    <source>
        <strain evidence="2">Red01</strain>
        <tissue evidence="2">Muscle</tissue>
    </source>
</reference>